<evidence type="ECO:0000313" key="9">
    <source>
        <dbReference type="EMBL" id="MFD2638103.1"/>
    </source>
</evidence>
<keyword evidence="4" id="KW-0238">DNA-binding</keyword>
<name>A0ABW5Q8Q8_9BACI</name>
<proteinExistence type="inferred from homology"/>
<accession>A0ABW5Q8Q8</accession>
<keyword evidence="9" id="KW-0255">Endonuclease</keyword>
<feature type="coiled-coil region" evidence="6">
    <location>
        <begin position="32"/>
        <end position="59"/>
    </location>
</feature>
<keyword evidence="3" id="KW-0815">Transposition</keyword>
<keyword evidence="9" id="KW-0378">Hydrolase</keyword>
<dbReference type="InterPro" id="IPR001959">
    <property type="entry name" value="Transposase"/>
</dbReference>
<dbReference type="RefSeq" id="WP_377327684.1">
    <property type="nucleotide sequence ID" value="NZ_JBHUMZ010000013.1"/>
</dbReference>
<dbReference type="PANTHER" id="PTHR30405">
    <property type="entry name" value="TRANSPOSASE"/>
    <property type="match status" value="1"/>
</dbReference>
<gene>
    <name evidence="9" type="ORF">ACFSW4_04380</name>
</gene>
<keyword evidence="9" id="KW-0540">Nuclease</keyword>
<feature type="domain" description="Cas12f1-like TNB" evidence="8">
    <location>
        <begin position="300"/>
        <end position="363"/>
    </location>
</feature>
<keyword evidence="5" id="KW-0233">DNA recombination</keyword>
<evidence type="ECO:0000256" key="3">
    <source>
        <dbReference type="ARBA" id="ARBA00022578"/>
    </source>
</evidence>
<dbReference type="Pfam" id="PF07282">
    <property type="entry name" value="Cas12f1-like_TNB"/>
    <property type="match status" value="1"/>
</dbReference>
<dbReference type="Proteomes" id="UP001597452">
    <property type="component" value="Unassembled WGS sequence"/>
</dbReference>
<evidence type="ECO:0000256" key="2">
    <source>
        <dbReference type="ARBA" id="ARBA00011044"/>
    </source>
</evidence>
<dbReference type="InterPro" id="IPR051399">
    <property type="entry name" value="RNA-guided_DNA_endo/Transpos"/>
</dbReference>
<organism evidence="9 10">
    <name type="scientific">Piscibacillus salipiscarius</name>
    <dbReference type="NCBI Taxonomy" id="299480"/>
    <lineage>
        <taxon>Bacteria</taxon>
        <taxon>Bacillati</taxon>
        <taxon>Bacillota</taxon>
        <taxon>Bacilli</taxon>
        <taxon>Bacillales</taxon>
        <taxon>Bacillaceae</taxon>
        <taxon>Piscibacillus</taxon>
    </lineage>
</organism>
<keyword evidence="10" id="KW-1185">Reference proteome</keyword>
<evidence type="ECO:0000256" key="6">
    <source>
        <dbReference type="SAM" id="Coils"/>
    </source>
</evidence>
<evidence type="ECO:0000259" key="8">
    <source>
        <dbReference type="Pfam" id="PF07282"/>
    </source>
</evidence>
<dbReference type="GO" id="GO:0004519">
    <property type="term" value="F:endonuclease activity"/>
    <property type="evidence" value="ECO:0007669"/>
    <property type="project" value="UniProtKB-KW"/>
</dbReference>
<reference evidence="10" key="1">
    <citation type="journal article" date="2019" name="Int. J. Syst. Evol. Microbiol.">
        <title>The Global Catalogue of Microorganisms (GCM) 10K type strain sequencing project: providing services to taxonomists for standard genome sequencing and annotation.</title>
        <authorList>
            <consortium name="The Broad Institute Genomics Platform"/>
            <consortium name="The Broad Institute Genome Sequencing Center for Infectious Disease"/>
            <person name="Wu L."/>
            <person name="Ma J."/>
        </authorList>
    </citation>
    <scope>NUCLEOTIDE SEQUENCE [LARGE SCALE GENOMIC DNA]</scope>
    <source>
        <strain evidence="10">TISTR 1571</strain>
    </source>
</reference>
<keyword evidence="6" id="KW-0175">Coiled coil</keyword>
<evidence type="ECO:0000256" key="1">
    <source>
        <dbReference type="ARBA" id="ARBA00008761"/>
    </source>
</evidence>
<sequence length="371" mass="43613">MNKANLLKEDTMRKNVKYRTVKIKIFPTPNQIENLNHMAKERTKLINELIEEMVEAKSRIYKTTKDIDTPLPSSMKNQAIREAYKYHDISQKRGYHLKPIVKKHICQWQGQTLKVYDDAISVTFLTADGWGRAQVIKANLNSRGDYIREQLRRLQAMLVTIKKINNKWIAMIVLKDNSTLEPLKVENIAGIDLGIKCPIVVKTSNGKIKFIGNGRYLAFRRRWFRSKRKELINQNKSYLVKKIANKEERWMREQDHQLSRELVNYLKENDVRLLKMEKLTGIRDIKTDKKNTLRLHQWSFYRLSQYIQYKCEDAGIQVELVNPKYTSQSCPKCKRKNKTNTRTYRCIQCGYVSHRDIIGATNVLSATTITK</sequence>
<dbReference type="PANTHER" id="PTHR30405:SF11">
    <property type="entry name" value="RNA-GUIDED DNA ENDONUCLEASE RV2885C-RELATED"/>
    <property type="match status" value="1"/>
</dbReference>
<evidence type="ECO:0000313" key="10">
    <source>
        <dbReference type="Proteomes" id="UP001597452"/>
    </source>
</evidence>
<comment type="similarity">
    <text evidence="2">In the N-terminal section; belongs to the transposase 2 family.</text>
</comment>
<dbReference type="NCBIfam" id="NF040570">
    <property type="entry name" value="guided_TnpB"/>
    <property type="match status" value="1"/>
</dbReference>
<dbReference type="NCBIfam" id="TIGR01766">
    <property type="entry name" value="IS200/IS605 family accessory protein TnpB-like domain"/>
    <property type="match status" value="1"/>
</dbReference>
<dbReference type="InterPro" id="IPR010095">
    <property type="entry name" value="Cas12f1-like_TNB"/>
</dbReference>
<comment type="similarity">
    <text evidence="1">In the C-terminal section; belongs to the transposase 35 family.</text>
</comment>
<dbReference type="Pfam" id="PF01385">
    <property type="entry name" value="OrfB_IS605"/>
    <property type="match status" value="1"/>
</dbReference>
<dbReference type="EMBL" id="JBHUMZ010000013">
    <property type="protein sequence ID" value="MFD2638103.1"/>
    <property type="molecule type" value="Genomic_DNA"/>
</dbReference>
<evidence type="ECO:0000259" key="7">
    <source>
        <dbReference type="Pfam" id="PF01385"/>
    </source>
</evidence>
<comment type="caution">
    <text evidence="9">The sequence shown here is derived from an EMBL/GenBank/DDBJ whole genome shotgun (WGS) entry which is preliminary data.</text>
</comment>
<feature type="domain" description="Probable transposase IS891/IS1136/IS1341" evidence="7">
    <location>
        <begin position="180"/>
        <end position="282"/>
    </location>
</feature>
<evidence type="ECO:0000256" key="4">
    <source>
        <dbReference type="ARBA" id="ARBA00023125"/>
    </source>
</evidence>
<evidence type="ECO:0000256" key="5">
    <source>
        <dbReference type="ARBA" id="ARBA00023172"/>
    </source>
</evidence>
<protein>
    <submittedName>
        <fullName evidence="9">RNA-guided endonuclease InsQ/TnpB family protein</fullName>
    </submittedName>
</protein>